<feature type="transmembrane region" description="Helical" evidence="7">
    <location>
        <begin position="207"/>
        <end position="237"/>
    </location>
</feature>
<evidence type="ECO:0000313" key="9">
    <source>
        <dbReference type="Proteomes" id="UP000694871"/>
    </source>
</evidence>
<keyword evidence="3 7" id="KW-0812">Transmembrane</keyword>
<feature type="transmembrane region" description="Helical" evidence="7">
    <location>
        <begin position="30"/>
        <end position="52"/>
    </location>
</feature>
<evidence type="ECO:0000256" key="1">
    <source>
        <dbReference type="ARBA" id="ARBA00004141"/>
    </source>
</evidence>
<feature type="transmembrane region" description="Helical" evidence="7">
    <location>
        <begin position="598"/>
        <end position="617"/>
    </location>
</feature>
<dbReference type="InterPro" id="IPR000731">
    <property type="entry name" value="SSD"/>
</dbReference>
<protein>
    <submittedName>
        <fullName evidence="10">Patched domain-containing protein 3</fullName>
    </submittedName>
</protein>
<dbReference type="PROSITE" id="PS50156">
    <property type="entry name" value="SSD"/>
    <property type="match status" value="1"/>
</dbReference>
<feature type="domain" description="SSD" evidence="8">
    <location>
        <begin position="178"/>
        <end position="335"/>
    </location>
</feature>
<comment type="subcellular location">
    <subcellularLocation>
        <location evidence="1">Membrane</location>
        <topology evidence="1">Multi-pass membrane protein</topology>
    </subcellularLocation>
</comment>
<evidence type="ECO:0000259" key="8">
    <source>
        <dbReference type="PROSITE" id="PS50156"/>
    </source>
</evidence>
<keyword evidence="9" id="KW-1185">Reference proteome</keyword>
<feature type="transmembrane region" description="Helical" evidence="7">
    <location>
        <begin position="149"/>
        <end position="166"/>
    </location>
</feature>
<evidence type="ECO:0000256" key="4">
    <source>
        <dbReference type="ARBA" id="ARBA00022989"/>
    </source>
</evidence>
<evidence type="ECO:0000256" key="5">
    <source>
        <dbReference type="ARBA" id="ARBA00023136"/>
    </source>
</evidence>
<keyword evidence="4 7" id="KW-1133">Transmembrane helix</keyword>
<keyword evidence="5 7" id="KW-0472">Membrane</keyword>
<comment type="similarity">
    <text evidence="2">Belongs to the patched family.</text>
</comment>
<evidence type="ECO:0000256" key="2">
    <source>
        <dbReference type="ARBA" id="ARBA00005585"/>
    </source>
</evidence>
<reference evidence="10" key="1">
    <citation type="submission" date="2025-08" db="UniProtKB">
        <authorList>
            <consortium name="RefSeq"/>
        </authorList>
    </citation>
    <scope>IDENTIFICATION</scope>
</reference>
<keyword evidence="6" id="KW-0325">Glycoprotein</keyword>
<feature type="transmembrane region" description="Helical" evidence="7">
    <location>
        <begin position="312"/>
        <end position="335"/>
    </location>
</feature>
<feature type="transmembrane region" description="Helical" evidence="7">
    <location>
        <begin position="656"/>
        <end position="675"/>
    </location>
</feature>
<feature type="transmembrane region" description="Helical" evidence="7">
    <location>
        <begin position="281"/>
        <end position="300"/>
    </location>
</feature>
<feature type="transmembrane region" description="Helical" evidence="7">
    <location>
        <begin position="178"/>
        <end position="200"/>
    </location>
</feature>
<feature type="transmembrane region" description="Helical" evidence="7">
    <location>
        <begin position="623"/>
        <end position="644"/>
    </location>
</feature>
<gene>
    <name evidence="10" type="primary">PTCHD3</name>
</gene>
<name>A0ABM1KYT4_GEKJA</name>
<feature type="transmembrane region" description="Helical" evidence="7">
    <location>
        <begin position="695"/>
        <end position="713"/>
    </location>
</feature>
<sequence length="784" mass="88001">MRGPCYTDCVERPLSRALRSLGGLVGAHPWPFLLLPLLLSAALGVGFTLLPIRQSNDIETQFTPREGPAKAERRLVRERFQTHDAERFSAQRLTTEGTFASFVAVARLSHTLLTREAFAELLALDAAVRGLRGGGYDYAQTENDPETSFFLFLYYSLQVAYFSSLSRQEELEKNSKEVVPFFIITYFLTICFSIFSCLRLDCVRTKVWVAAFGVLSSVLAVISSFGLLLFCGVPFVITAASGPFLTLGVGVDDMFIMVSCWQRTKVKHRVKDRMANTYADAAVSITITTLTDVLAFYIGIATSFPSIQSFCIYTGTAFVFCYIYNLTFLGAVLALNGRREESNRHWLTFMKVTDEAQHSFLYNLCCVGGFYDTATGRELEHPMNEFFKKHFGPFLMHNGTKVAVVALYLTYICGSIYGCTHVKEGIDLRNLVQDHSYVVRYYDFEEEYFKEYGPRVMAVVTGSIPYWNSTIRADLEHCIQALENSTYVDKKLSESWLRMYEVAANRMSLNIGDRNSFIGNLSIVFRENPQSRWDVNFTDLEISASRFFIQTINITTSVDERNLLNQLRACAADCDLPLIVYHPAFIFYDHLILIAQNTIQNVMIATGAMLLISLLLIPNPLCSVWVTFAIASVIIGVTGFMAFWNVNLDSISMINLIMCIGFSVDCSAHISYAFVSSKKASLNDKAVDALYRLGYPMVQGAVSTIVGVLVLSMTNTYIFRAFFKIIFLVISFGTSHGLFFIPVFLTFFGFCGRLSTTQHQIDCQFSENSASIEHSIAKLPVVNT</sequence>
<proteinExistence type="inferred from homology"/>
<dbReference type="Pfam" id="PF02460">
    <property type="entry name" value="Patched"/>
    <property type="match status" value="1"/>
</dbReference>
<organism evidence="9 10">
    <name type="scientific">Gekko japonicus</name>
    <name type="common">Schlegel's Japanese gecko</name>
    <dbReference type="NCBI Taxonomy" id="146911"/>
    <lineage>
        <taxon>Eukaryota</taxon>
        <taxon>Metazoa</taxon>
        <taxon>Chordata</taxon>
        <taxon>Craniata</taxon>
        <taxon>Vertebrata</taxon>
        <taxon>Euteleostomi</taxon>
        <taxon>Lepidosauria</taxon>
        <taxon>Squamata</taxon>
        <taxon>Bifurcata</taxon>
        <taxon>Gekkota</taxon>
        <taxon>Gekkonidae</taxon>
        <taxon>Gekkoninae</taxon>
        <taxon>Gekko</taxon>
    </lineage>
</organism>
<feature type="transmembrane region" description="Helical" evidence="7">
    <location>
        <begin position="243"/>
        <end position="261"/>
    </location>
</feature>
<dbReference type="InterPro" id="IPR051697">
    <property type="entry name" value="Patched_domain-protein"/>
</dbReference>
<dbReference type="PANTHER" id="PTHR10796">
    <property type="entry name" value="PATCHED-RELATED"/>
    <property type="match status" value="1"/>
</dbReference>
<dbReference type="PANTHER" id="PTHR10796:SF60">
    <property type="entry name" value="PATCHED DOMAIN-CONTAINING PROTEIN 3"/>
    <property type="match status" value="1"/>
</dbReference>
<evidence type="ECO:0000256" key="3">
    <source>
        <dbReference type="ARBA" id="ARBA00022692"/>
    </source>
</evidence>
<dbReference type="Proteomes" id="UP000694871">
    <property type="component" value="Unplaced"/>
</dbReference>
<dbReference type="GeneID" id="107120645"/>
<dbReference type="RefSeq" id="XP_015278871.1">
    <property type="nucleotide sequence ID" value="XM_015423385.1"/>
</dbReference>
<evidence type="ECO:0000256" key="7">
    <source>
        <dbReference type="SAM" id="Phobius"/>
    </source>
</evidence>
<evidence type="ECO:0000313" key="10">
    <source>
        <dbReference type="RefSeq" id="XP_015278871.1"/>
    </source>
</evidence>
<feature type="transmembrane region" description="Helical" evidence="7">
    <location>
        <begin position="725"/>
        <end position="750"/>
    </location>
</feature>
<dbReference type="InterPro" id="IPR003392">
    <property type="entry name" value="PTHD_SSD"/>
</dbReference>
<dbReference type="Gene3D" id="1.20.1640.10">
    <property type="entry name" value="Multidrug efflux transporter AcrB transmembrane domain"/>
    <property type="match status" value="2"/>
</dbReference>
<evidence type="ECO:0000256" key="6">
    <source>
        <dbReference type="ARBA" id="ARBA00023180"/>
    </source>
</evidence>
<dbReference type="SUPFAM" id="SSF82866">
    <property type="entry name" value="Multidrug efflux transporter AcrB transmembrane domain"/>
    <property type="match status" value="2"/>
</dbReference>
<accession>A0ABM1KYT4</accession>